<dbReference type="InterPro" id="IPR003593">
    <property type="entry name" value="AAA+_ATPase"/>
</dbReference>
<evidence type="ECO:0000256" key="2">
    <source>
        <dbReference type="ARBA" id="ARBA00022840"/>
    </source>
</evidence>
<sequence length="291" mass="30432">MSGERGGAETPLLEARGIVKAYGHVEALRGADFAVHAGEVVALIGDNGAGKSTLTKILSGVERPDAGTILLDGAPVAFDRVERAREAGIETVHQDLALCPQLTPAANFFLGREVLRGGPLGRLGFLDHRAMRERARAECERLGVRLRSDTVPVSTLSGGQRQGVAVARAVAWARRVVFMDEPTAALGVVQTGRVLDLVRRVRDSGVAVVLISHNMQDVKAVSDRIEVLRLGARVARFATARVSMEELVAAMTGATSDAVSDSPSDVSDGAAGRGAEGVRGEAADDAGGEGR</sequence>
<reference evidence="5 6" key="1">
    <citation type="submission" date="2018-08" db="EMBL/GenBank/DDBJ databases">
        <title>Actinomadura jelena sp. nov., a novel Actinomycete isolated from soil in Chad.</title>
        <authorList>
            <person name="Shi L."/>
        </authorList>
    </citation>
    <scope>NUCLEOTIDE SEQUENCE [LARGE SCALE GENOMIC DNA]</scope>
    <source>
        <strain evidence="5 6">NEAU-G17</strain>
    </source>
</reference>
<keyword evidence="1" id="KW-0547">Nucleotide-binding</keyword>
<feature type="domain" description="ABC transporter" evidence="4">
    <location>
        <begin position="13"/>
        <end position="255"/>
    </location>
</feature>
<dbReference type="CDD" id="cd03216">
    <property type="entry name" value="ABC_Carb_Monos_I"/>
    <property type="match status" value="1"/>
</dbReference>
<dbReference type="EMBL" id="QURH01000136">
    <property type="protein sequence ID" value="RFU42313.1"/>
    <property type="molecule type" value="Genomic_DNA"/>
</dbReference>
<dbReference type="PANTHER" id="PTHR43790:SF8">
    <property type="entry name" value="SUGAR ABC TRANSPORTER ATP-BINDING PROTEIN"/>
    <property type="match status" value="1"/>
</dbReference>
<evidence type="ECO:0000256" key="3">
    <source>
        <dbReference type="SAM" id="MobiDB-lite"/>
    </source>
</evidence>
<gene>
    <name evidence="5" type="ORF">DZF91_07185</name>
</gene>
<feature type="compositionally biased region" description="Basic and acidic residues" evidence="3">
    <location>
        <begin position="276"/>
        <end position="291"/>
    </location>
</feature>
<feature type="compositionally biased region" description="Low complexity" evidence="3">
    <location>
        <begin position="254"/>
        <end position="270"/>
    </location>
</feature>
<dbReference type="SMART" id="SM00382">
    <property type="entry name" value="AAA"/>
    <property type="match status" value="1"/>
</dbReference>
<proteinExistence type="predicted"/>
<name>A0A372JQM6_9ACTN</name>
<dbReference type="AlphaFoldDB" id="A0A372JQM6"/>
<protein>
    <submittedName>
        <fullName evidence="5">Sugar ABC transporter ATP-binding protein</fullName>
    </submittedName>
</protein>
<dbReference type="Gene3D" id="3.40.50.300">
    <property type="entry name" value="P-loop containing nucleotide triphosphate hydrolases"/>
    <property type="match status" value="1"/>
</dbReference>
<dbReference type="InterPro" id="IPR050107">
    <property type="entry name" value="ABC_carbohydrate_import_ATPase"/>
</dbReference>
<feature type="region of interest" description="Disordered" evidence="3">
    <location>
        <begin position="253"/>
        <end position="291"/>
    </location>
</feature>
<dbReference type="Proteomes" id="UP000261811">
    <property type="component" value="Unassembled WGS sequence"/>
</dbReference>
<evidence type="ECO:0000313" key="5">
    <source>
        <dbReference type="EMBL" id="RFU42313.1"/>
    </source>
</evidence>
<dbReference type="InterPro" id="IPR027417">
    <property type="entry name" value="P-loop_NTPase"/>
</dbReference>
<dbReference type="OrthoDB" id="4326612at2"/>
<dbReference type="RefSeq" id="WP_117356700.1">
    <property type="nucleotide sequence ID" value="NZ_QURH01000136.1"/>
</dbReference>
<dbReference type="Pfam" id="PF00005">
    <property type="entry name" value="ABC_tran"/>
    <property type="match status" value="1"/>
</dbReference>
<keyword evidence="2 5" id="KW-0067">ATP-binding</keyword>
<dbReference type="GO" id="GO:0005524">
    <property type="term" value="F:ATP binding"/>
    <property type="evidence" value="ECO:0007669"/>
    <property type="project" value="UniProtKB-KW"/>
</dbReference>
<accession>A0A372JQM6</accession>
<evidence type="ECO:0000259" key="4">
    <source>
        <dbReference type="PROSITE" id="PS50893"/>
    </source>
</evidence>
<organism evidence="5 6">
    <name type="scientific">Actinomadura logoneensis</name>
    <dbReference type="NCBI Taxonomy" id="2293572"/>
    <lineage>
        <taxon>Bacteria</taxon>
        <taxon>Bacillati</taxon>
        <taxon>Actinomycetota</taxon>
        <taxon>Actinomycetes</taxon>
        <taxon>Streptosporangiales</taxon>
        <taxon>Thermomonosporaceae</taxon>
        <taxon>Actinomadura</taxon>
    </lineage>
</organism>
<comment type="caution">
    <text evidence="5">The sequence shown here is derived from an EMBL/GenBank/DDBJ whole genome shotgun (WGS) entry which is preliminary data.</text>
</comment>
<dbReference type="InterPro" id="IPR003439">
    <property type="entry name" value="ABC_transporter-like_ATP-bd"/>
</dbReference>
<evidence type="ECO:0000256" key="1">
    <source>
        <dbReference type="ARBA" id="ARBA00022741"/>
    </source>
</evidence>
<dbReference type="SUPFAM" id="SSF52540">
    <property type="entry name" value="P-loop containing nucleoside triphosphate hydrolases"/>
    <property type="match status" value="1"/>
</dbReference>
<evidence type="ECO:0000313" key="6">
    <source>
        <dbReference type="Proteomes" id="UP000261811"/>
    </source>
</evidence>
<keyword evidence="6" id="KW-1185">Reference proteome</keyword>
<dbReference type="GO" id="GO:0016887">
    <property type="term" value="F:ATP hydrolysis activity"/>
    <property type="evidence" value="ECO:0007669"/>
    <property type="project" value="InterPro"/>
</dbReference>
<dbReference type="PROSITE" id="PS50893">
    <property type="entry name" value="ABC_TRANSPORTER_2"/>
    <property type="match status" value="1"/>
</dbReference>
<dbReference type="PANTHER" id="PTHR43790">
    <property type="entry name" value="CARBOHYDRATE TRANSPORT ATP-BINDING PROTEIN MG119-RELATED"/>
    <property type="match status" value="1"/>
</dbReference>